<dbReference type="InterPro" id="IPR036412">
    <property type="entry name" value="HAD-like_sf"/>
</dbReference>
<dbReference type="PANTHER" id="PTHR43768">
    <property type="entry name" value="TREHALOSE 6-PHOSPHATE PHOSPHATASE"/>
    <property type="match status" value="1"/>
</dbReference>
<dbReference type="AlphaFoldDB" id="A0A948RXH6"/>
<dbReference type="InterPro" id="IPR006379">
    <property type="entry name" value="HAD-SF_hydro_IIB"/>
</dbReference>
<evidence type="ECO:0000313" key="6">
    <source>
        <dbReference type="Proteomes" id="UP000777784"/>
    </source>
</evidence>
<dbReference type="Proteomes" id="UP000777784">
    <property type="component" value="Unassembled WGS sequence"/>
</dbReference>
<organism evidence="5 6">
    <name type="scientific">Eiseniibacteriota bacterium</name>
    <dbReference type="NCBI Taxonomy" id="2212470"/>
    <lineage>
        <taxon>Bacteria</taxon>
        <taxon>Candidatus Eiseniibacteriota</taxon>
    </lineage>
</organism>
<comment type="similarity">
    <text evidence="2 4">Belongs to the trehalose phosphatase family.</text>
</comment>
<dbReference type="Pfam" id="PF02358">
    <property type="entry name" value="Trehalose_PPase"/>
    <property type="match status" value="1"/>
</dbReference>
<dbReference type="EMBL" id="JAHJDP010000087">
    <property type="protein sequence ID" value="MBU2692301.1"/>
    <property type="molecule type" value="Genomic_DNA"/>
</dbReference>
<evidence type="ECO:0000256" key="1">
    <source>
        <dbReference type="ARBA" id="ARBA00005199"/>
    </source>
</evidence>
<dbReference type="Gene3D" id="3.40.50.1000">
    <property type="entry name" value="HAD superfamily/HAD-like"/>
    <property type="match status" value="2"/>
</dbReference>
<dbReference type="GO" id="GO:0005992">
    <property type="term" value="P:trehalose biosynthetic process"/>
    <property type="evidence" value="ECO:0007669"/>
    <property type="project" value="InterPro"/>
</dbReference>
<comment type="cofactor">
    <cofactor evidence="4">
        <name>Mg(2+)</name>
        <dbReference type="ChEBI" id="CHEBI:18420"/>
    </cofactor>
</comment>
<sequence>MNSEPGEALLNSFWRTLTRAPRRILLLDYDGTLAPFQTERDKACPYPEVTRLLTSIQNEPSCRLVIISGRAVDDLLPLLGMDPPPEIWGSHGLERRISNGRRELHPIDQSAMVALEQAALWIEQKGLTEHCEQKPGCMALHWRGLTPEREARIRRNAEADWPEIAAEGKLYIHLFDGGIELRHPGRTKGDAVRTIIKEEEDAAAVAYLGDDATDEEAFRAVKARGLGILIRPERRPTAAQIWLRPPDDLIAFLRKWCMICKDRPDLPNEHNDVGGLK</sequence>
<proteinExistence type="inferred from homology"/>
<dbReference type="InterPro" id="IPR003337">
    <property type="entry name" value="Trehalose_PPase"/>
</dbReference>
<accession>A0A948RXH6</accession>
<evidence type="ECO:0000256" key="3">
    <source>
        <dbReference type="ARBA" id="ARBA00022801"/>
    </source>
</evidence>
<evidence type="ECO:0000313" key="5">
    <source>
        <dbReference type="EMBL" id="MBU2692301.1"/>
    </source>
</evidence>
<dbReference type="SUPFAM" id="SSF56784">
    <property type="entry name" value="HAD-like"/>
    <property type="match status" value="1"/>
</dbReference>
<dbReference type="EC" id="3.1.3.12" evidence="4"/>
<comment type="function">
    <text evidence="4">Removes the phosphate from trehalose 6-phosphate to produce free trehalose.</text>
</comment>
<comment type="pathway">
    <text evidence="1 4">Glycan biosynthesis; trehalose biosynthesis.</text>
</comment>
<dbReference type="NCBIfam" id="TIGR01484">
    <property type="entry name" value="HAD-SF-IIB"/>
    <property type="match status" value="1"/>
</dbReference>
<dbReference type="InterPro" id="IPR044651">
    <property type="entry name" value="OTSB-like"/>
</dbReference>
<comment type="caution">
    <text evidence="5">The sequence shown here is derived from an EMBL/GenBank/DDBJ whole genome shotgun (WGS) entry which is preliminary data.</text>
</comment>
<evidence type="ECO:0000256" key="4">
    <source>
        <dbReference type="RuleBase" id="RU361117"/>
    </source>
</evidence>
<comment type="catalytic activity">
    <reaction evidence="4">
        <text>alpha,alpha-trehalose 6-phosphate + H2O = alpha,alpha-trehalose + phosphate</text>
        <dbReference type="Rhea" id="RHEA:23420"/>
        <dbReference type="ChEBI" id="CHEBI:15377"/>
        <dbReference type="ChEBI" id="CHEBI:16551"/>
        <dbReference type="ChEBI" id="CHEBI:43474"/>
        <dbReference type="ChEBI" id="CHEBI:58429"/>
        <dbReference type="EC" id="3.1.3.12"/>
    </reaction>
</comment>
<name>A0A948RXH6_UNCEI</name>
<dbReference type="NCBIfam" id="TIGR00685">
    <property type="entry name" value="T6PP"/>
    <property type="match status" value="1"/>
</dbReference>
<dbReference type="InterPro" id="IPR023214">
    <property type="entry name" value="HAD_sf"/>
</dbReference>
<dbReference type="GO" id="GO:0046872">
    <property type="term" value="F:metal ion binding"/>
    <property type="evidence" value="ECO:0007669"/>
    <property type="project" value="UniProtKB-KW"/>
</dbReference>
<keyword evidence="3 4" id="KW-0378">Hydrolase</keyword>
<gene>
    <name evidence="5" type="primary">otsB</name>
    <name evidence="5" type="ORF">KJ970_15365</name>
</gene>
<evidence type="ECO:0000256" key="2">
    <source>
        <dbReference type="ARBA" id="ARBA00008770"/>
    </source>
</evidence>
<dbReference type="GO" id="GO:0004805">
    <property type="term" value="F:trehalose-phosphatase activity"/>
    <property type="evidence" value="ECO:0007669"/>
    <property type="project" value="UniProtKB-EC"/>
</dbReference>
<protein>
    <recommendedName>
        <fullName evidence="4">Trehalose 6-phosphate phosphatase</fullName>
        <ecNumber evidence="4">3.1.3.12</ecNumber>
    </recommendedName>
</protein>
<reference evidence="5" key="1">
    <citation type="submission" date="2021-05" db="EMBL/GenBank/DDBJ databases">
        <title>Energy efficiency and biological interactions define the core microbiome of deep oligotrophic groundwater.</title>
        <authorList>
            <person name="Mehrshad M."/>
            <person name="Lopez-Fernandez M."/>
            <person name="Bell E."/>
            <person name="Bernier-Latmani R."/>
            <person name="Bertilsson S."/>
            <person name="Dopson M."/>
        </authorList>
    </citation>
    <scope>NUCLEOTIDE SEQUENCE</scope>
    <source>
        <strain evidence="5">Modern_marine.mb.64</strain>
    </source>
</reference>
<dbReference type="PANTHER" id="PTHR43768:SF3">
    <property type="entry name" value="TREHALOSE 6-PHOSPHATE PHOSPHATASE"/>
    <property type="match status" value="1"/>
</dbReference>
<keyword evidence="4" id="KW-0460">Magnesium</keyword>
<keyword evidence="4" id="KW-0479">Metal-binding</keyword>